<name>A0A9P7RQ19_9AGAR</name>
<dbReference type="AlphaFoldDB" id="A0A9P7RQ19"/>
<organism evidence="2 3">
    <name type="scientific">Marasmius oreades</name>
    <name type="common">fairy-ring Marasmius</name>
    <dbReference type="NCBI Taxonomy" id="181124"/>
    <lineage>
        <taxon>Eukaryota</taxon>
        <taxon>Fungi</taxon>
        <taxon>Dikarya</taxon>
        <taxon>Basidiomycota</taxon>
        <taxon>Agaricomycotina</taxon>
        <taxon>Agaricomycetes</taxon>
        <taxon>Agaricomycetidae</taxon>
        <taxon>Agaricales</taxon>
        <taxon>Marasmiineae</taxon>
        <taxon>Marasmiaceae</taxon>
        <taxon>Marasmius</taxon>
    </lineage>
</organism>
<feature type="region of interest" description="Disordered" evidence="1">
    <location>
        <begin position="267"/>
        <end position="309"/>
    </location>
</feature>
<comment type="caution">
    <text evidence="2">The sequence shown here is derived from an EMBL/GenBank/DDBJ whole genome shotgun (WGS) entry which is preliminary data.</text>
</comment>
<dbReference type="EMBL" id="CM032189">
    <property type="protein sequence ID" value="KAG7087278.1"/>
    <property type="molecule type" value="Genomic_DNA"/>
</dbReference>
<keyword evidence="3" id="KW-1185">Reference proteome</keyword>
<evidence type="ECO:0000256" key="1">
    <source>
        <dbReference type="SAM" id="MobiDB-lite"/>
    </source>
</evidence>
<dbReference type="GeneID" id="66082331"/>
<protein>
    <recommendedName>
        <fullName evidence="4">C2H2-type domain-containing protein</fullName>
    </recommendedName>
</protein>
<reference evidence="2" key="1">
    <citation type="journal article" date="2021" name="Genome Biol. Evol.">
        <title>The assembled and annotated genome of the fairy-ring fungus Marasmius oreades.</title>
        <authorList>
            <person name="Hiltunen M."/>
            <person name="Ament-Velasquez S.L."/>
            <person name="Johannesson H."/>
        </authorList>
    </citation>
    <scope>NUCLEOTIDE SEQUENCE</scope>
    <source>
        <strain evidence="2">03SP1</strain>
    </source>
</reference>
<proteinExistence type="predicted"/>
<dbReference type="KEGG" id="more:E1B28_013256"/>
<evidence type="ECO:0000313" key="2">
    <source>
        <dbReference type="EMBL" id="KAG7087278.1"/>
    </source>
</evidence>
<gene>
    <name evidence="2" type="ORF">E1B28_013256</name>
</gene>
<evidence type="ECO:0008006" key="4">
    <source>
        <dbReference type="Google" id="ProtNLM"/>
    </source>
</evidence>
<feature type="compositionally biased region" description="Low complexity" evidence="1">
    <location>
        <begin position="284"/>
        <end position="309"/>
    </location>
</feature>
<evidence type="ECO:0000313" key="3">
    <source>
        <dbReference type="Proteomes" id="UP001049176"/>
    </source>
</evidence>
<dbReference type="RefSeq" id="XP_043003749.1">
    <property type="nucleotide sequence ID" value="XM_043158402.1"/>
</dbReference>
<dbReference type="Proteomes" id="UP001049176">
    <property type="component" value="Chromosome 9"/>
</dbReference>
<accession>A0A9P7RQ19</accession>
<sequence length="440" mass="48509">MGVNAVLWSRRSELYVAKRSRDSRSGVDFIFRSSASFHLRLPHHLCYSTSSAYKPMENPVHDISSQRLSFDNTSLGAGVAYDTSSLSSVFSEPYPCWGLLSDYDLGLPFSPFDDTLVDNSASTYTHPHFPAVGYLSVATQSPVVASNAVGAVTYSAQVPEADFGFTDQVEGAHTQTGYSTETPGYVFTTVASDQFPSRYPYQVDWSPVNGQSMFQNAVNQSPVTPSTPVEFVGQQISRPSWQEPTTSYSDISHHSLAPIRSARAARYAPYSPSRNNASQRAAQTPSPLLASSSTSSTSSSSSIHSPVTSPVAAATNSITSLREGNVTFKFTRCWCGVKVYLLESGSPGEAMMKHLHEFHGLPRVRSDPHTCPWEECKKKYIRNNPGSDNLKSLKRHINRAHLGARFFCRNYPRCNAVFTREDTRNKHFRKGKCKVLGQSP</sequence>